<dbReference type="AlphaFoldDB" id="A0A0A9F639"/>
<protein>
    <submittedName>
        <fullName evidence="1">Uncharacterized protein</fullName>
    </submittedName>
</protein>
<accession>A0A0A9F639</accession>
<reference evidence="1" key="2">
    <citation type="journal article" date="2015" name="Data Brief">
        <title>Shoot transcriptome of the giant reed, Arundo donax.</title>
        <authorList>
            <person name="Barrero R.A."/>
            <person name="Guerrero F.D."/>
            <person name="Moolhuijzen P."/>
            <person name="Goolsby J.A."/>
            <person name="Tidwell J."/>
            <person name="Bellgard S.E."/>
            <person name="Bellgard M.I."/>
        </authorList>
    </citation>
    <scope>NUCLEOTIDE SEQUENCE</scope>
    <source>
        <tissue evidence="1">Shoot tissue taken approximately 20 cm above the soil surface</tissue>
    </source>
</reference>
<reference evidence="1" key="1">
    <citation type="submission" date="2014-09" db="EMBL/GenBank/DDBJ databases">
        <authorList>
            <person name="Magalhaes I.L.F."/>
            <person name="Oliveira U."/>
            <person name="Santos F.R."/>
            <person name="Vidigal T.H.D.A."/>
            <person name="Brescovit A.D."/>
            <person name="Santos A.J."/>
        </authorList>
    </citation>
    <scope>NUCLEOTIDE SEQUENCE</scope>
    <source>
        <tissue evidence="1">Shoot tissue taken approximately 20 cm above the soil surface</tissue>
    </source>
</reference>
<organism evidence="1">
    <name type="scientific">Arundo donax</name>
    <name type="common">Giant reed</name>
    <name type="synonym">Donax arundinaceus</name>
    <dbReference type="NCBI Taxonomy" id="35708"/>
    <lineage>
        <taxon>Eukaryota</taxon>
        <taxon>Viridiplantae</taxon>
        <taxon>Streptophyta</taxon>
        <taxon>Embryophyta</taxon>
        <taxon>Tracheophyta</taxon>
        <taxon>Spermatophyta</taxon>
        <taxon>Magnoliopsida</taxon>
        <taxon>Liliopsida</taxon>
        <taxon>Poales</taxon>
        <taxon>Poaceae</taxon>
        <taxon>PACMAD clade</taxon>
        <taxon>Arundinoideae</taxon>
        <taxon>Arundineae</taxon>
        <taxon>Arundo</taxon>
    </lineage>
</organism>
<dbReference type="EMBL" id="GBRH01191247">
    <property type="protein sequence ID" value="JAE06649.1"/>
    <property type="molecule type" value="Transcribed_RNA"/>
</dbReference>
<sequence length="34" mass="3921">MLNCIYIISDAYSSLFYSCCLISYCRYDLIALSV</sequence>
<name>A0A0A9F639_ARUDO</name>
<evidence type="ECO:0000313" key="1">
    <source>
        <dbReference type="EMBL" id="JAE06649.1"/>
    </source>
</evidence>
<proteinExistence type="predicted"/>